<dbReference type="Proteomes" id="UP000240419">
    <property type="component" value="Unassembled WGS sequence"/>
</dbReference>
<accession>A0A2P7VNU5</accession>
<sequence>MEARHATLPYTISDEKQLLDKERISDWLSTTYWASERSKEMIMKSIENSLCFGLYSENGQAGFVRIVSDYATISWVCDVFVDPEHRGKGLSKWLMEVMVEHPAIRHTSMILGTRDAHGLYEQYGFTRREMMRRPVIEA</sequence>
<keyword evidence="2" id="KW-0808">Transferase</keyword>
<comment type="caution">
    <text evidence="2">The sequence shown here is derived from an EMBL/GenBank/DDBJ whole genome shotgun (WGS) entry which is preliminary data.</text>
</comment>
<reference evidence="2 3" key="1">
    <citation type="submission" date="2018-03" db="EMBL/GenBank/DDBJ databases">
        <title>Brevisbacillus phylogenomics.</title>
        <authorList>
            <person name="Dunlap C."/>
        </authorList>
    </citation>
    <scope>NUCLEOTIDE SEQUENCE [LARGE SCALE GENOMIC DNA]</scope>
    <source>
        <strain evidence="2 3">NRRL NRS-1210</strain>
    </source>
</reference>
<name>A0A2P7VNU5_9BACL</name>
<dbReference type="Pfam" id="PF13508">
    <property type="entry name" value="Acetyltransf_7"/>
    <property type="match status" value="1"/>
</dbReference>
<proteinExistence type="predicted"/>
<evidence type="ECO:0000259" key="1">
    <source>
        <dbReference type="PROSITE" id="PS51186"/>
    </source>
</evidence>
<dbReference type="PANTHER" id="PTHR43233:SF1">
    <property type="entry name" value="FAMILY N-ACETYLTRANSFERASE, PUTATIVE (AFU_ORTHOLOGUE AFUA_6G03350)-RELATED"/>
    <property type="match status" value="1"/>
</dbReference>
<dbReference type="RefSeq" id="WP_106836902.1">
    <property type="nucleotide sequence ID" value="NZ_JBCNIW010000033.1"/>
</dbReference>
<gene>
    <name evidence="2" type="ORF">C7R93_00050</name>
</gene>
<evidence type="ECO:0000313" key="2">
    <source>
        <dbReference type="EMBL" id="PSK00873.1"/>
    </source>
</evidence>
<dbReference type="InterPro" id="IPR000182">
    <property type="entry name" value="GNAT_dom"/>
</dbReference>
<dbReference type="OrthoDB" id="3216107at2"/>
<dbReference type="InterPro" id="IPR053144">
    <property type="entry name" value="Acetyltransferase_Butenolide"/>
</dbReference>
<dbReference type="PROSITE" id="PS51186">
    <property type="entry name" value="GNAT"/>
    <property type="match status" value="1"/>
</dbReference>
<dbReference type="Gene3D" id="3.40.630.30">
    <property type="match status" value="1"/>
</dbReference>
<dbReference type="InterPro" id="IPR016181">
    <property type="entry name" value="Acyl_CoA_acyltransferase"/>
</dbReference>
<dbReference type="EMBL" id="PXZM01000001">
    <property type="protein sequence ID" value="PSK00873.1"/>
    <property type="molecule type" value="Genomic_DNA"/>
</dbReference>
<keyword evidence="3" id="KW-1185">Reference proteome</keyword>
<organism evidence="2 3">
    <name type="scientific">Brevibacillus fortis</name>
    <dbReference type="NCBI Taxonomy" id="2126352"/>
    <lineage>
        <taxon>Bacteria</taxon>
        <taxon>Bacillati</taxon>
        <taxon>Bacillota</taxon>
        <taxon>Bacilli</taxon>
        <taxon>Bacillales</taxon>
        <taxon>Paenibacillaceae</taxon>
        <taxon>Brevibacillus</taxon>
    </lineage>
</organism>
<evidence type="ECO:0000313" key="3">
    <source>
        <dbReference type="Proteomes" id="UP000240419"/>
    </source>
</evidence>
<protein>
    <submittedName>
        <fullName evidence="2">GNAT family N-acetyltransferase</fullName>
    </submittedName>
</protein>
<dbReference type="CDD" id="cd04301">
    <property type="entry name" value="NAT_SF"/>
    <property type="match status" value="1"/>
</dbReference>
<dbReference type="AlphaFoldDB" id="A0A2P7VNU5"/>
<dbReference type="SUPFAM" id="SSF55729">
    <property type="entry name" value="Acyl-CoA N-acyltransferases (Nat)"/>
    <property type="match status" value="1"/>
</dbReference>
<dbReference type="PANTHER" id="PTHR43233">
    <property type="entry name" value="FAMILY N-ACETYLTRANSFERASE, PUTATIVE (AFU_ORTHOLOGUE AFUA_6G03350)-RELATED"/>
    <property type="match status" value="1"/>
</dbReference>
<feature type="domain" description="N-acetyltransferase" evidence="1">
    <location>
        <begin position="10"/>
        <end position="138"/>
    </location>
</feature>
<dbReference type="GO" id="GO:0016747">
    <property type="term" value="F:acyltransferase activity, transferring groups other than amino-acyl groups"/>
    <property type="evidence" value="ECO:0007669"/>
    <property type="project" value="InterPro"/>
</dbReference>